<protein>
    <submittedName>
        <fullName evidence="1">Uncharacterized protein</fullName>
    </submittedName>
</protein>
<sequence length="64" mass="6988">MLNNQKKINAEMKKDLSIKEMTSLSYVAENVEIAHLPSLQATGSMWSLPTLQDMVCGSGSSNES</sequence>
<proteinExistence type="predicted"/>
<dbReference type="AlphaFoldDB" id="A0A1E5IN98"/>
<evidence type="ECO:0000313" key="2">
    <source>
        <dbReference type="Proteomes" id="UP000095237"/>
    </source>
</evidence>
<comment type="caution">
    <text evidence="1">The sequence shown here is derived from an EMBL/GenBank/DDBJ whole genome shotgun (WGS) entry which is preliminary data.</text>
</comment>
<keyword evidence="2" id="KW-1185">Reference proteome</keyword>
<name>A0A1E5IN98_ENDTX</name>
<gene>
    <name evidence="1" type="ORF">ATZ36_15025</name>
</gene>
<organism evidence="1 2">
    <name type="scientific">Endomicrobium trichonymphae</name>
    <dbReference type="NCBI Taxonomy" id="1408204"/>
    <lineage>
        <taxon>Bacteria</taxon>
        <taxon>Pseudomonadati</taxon>
        <taxon>Elusimicrobiota</taxon>
        <taxon>Endomicrobiia</taxon>
        <taxon>Endomicrobiales</taxon>
        <taxon>Endomicrobiaceae</taxon>
        <taxon>Candidatus Endomicrobiellum</taxon>
    </lineage>
</organism>
<dbReference type="Proteomes" id="UP000095237">
    <property type="component" value="Unassembled WGS sequence"/>
</dbReference>
<dbReference type="EMBL" id="LNVX01000218">
    <property type="protein sequence ID" value="OEG71428.1"/>
    <property type="molecule type" value="Genomic_DNA"/>
</dbReference>
<reference evidence="1 2" key="1">
    <citation type="submission" date="2015-11" db="EMBL/GenBank/DDBJ databases">
        <title>Evidence for parallel genomic evolution in an endosymbiosis of termite gut flagellates.</title>
        <authorList>
            <person name="Zheng H."/>
        </authorList>
    </citation>
    <scope>NUCLEOTIDE SEQUENCE [LARGE SCALE GENOMIC DNA]</scope>
    <source>
        <strain evidence="1 2">CET450</strain>
    </source>
</reference>
<evidence type="ECO:0000313" key="1">
    <source>
        <dbReference type="EMBL" id="OEG71428.1"/>
    </source>
</evidence>
<accession>A0A1E5IN98</accession>